<gene>
    <name evidence="1" type="ORF">BC938DRAFT_483712</name>
</gene>
<proteinExistence type="predicted"/>
<dbReference type="SUPFAM" id="SSF52047">
    <property type="entry name" value="RNI-like"/>
    <property type="match status" value="1"/>
</dbReference>
<sequence length="474" mass="52681">MDTLYSFVIPETIVIDILDLVSADIRTLHSCLLSNRCLFRATAPYLYADPFRWPEGTQPKTQSLLGVLTACAAEDSAFRPIINYASLVKTIDMLVACSHAVSQNMTMAEIQAGFAFAETLVAALVRCSTGNLERLRWSSYPFIECGVSRMLPNQPELVAACLRQNRRLRVLEFTGDPPLDILALFPSEQSLGTRVPSLFPPPCQNLTTLRLVRLSTVLDPCVIFILRHAQKLEVFEMAATSMGVGDELLDALVPHPLQELYLRGLIMDDCSVDKLTEFSATLRKLKLERCKGLRDDHLVPVLAQCHRLQLLDLSYTTITAAAILPLAHPLSPPHDPAISPLTHLHLTGIPVPTPTLVQLFRAHMNLSVLKLDPVLPPEQGQTAFFESLARSLPFLVELELPRWGANTEDLLAVILRCPYLRVLRFSSTVAGPMGLFHLKANIVRREMEATQLCWPGGRIKKLKWSAWGSVVTLV</sequence>
<dbReference type="GO" id="GO:0019005">
    <property type="term" value="C:SCF ubiquitin ligase complex"/>
    <property type="evidence" value="ECO:0007669"/>
    <property type="project" value="TreeGrafter"/>
</dbReference>
<keyword evidence="2" id="KW-1185">Reference proteome</keyword>
<dbReference type="InterPro" id="IPR032675">
    <property type="entry name" value="LRR_dom_sf"/>
</dbReference>
<dbReference type="Gene3D" id="3.80.10.10">
    <property type="entry name" value="Ribonuclease Inhibitor"/>
    <property type="match status" value="1"/>
</dbReference>
<reference evidence="1 2" key="1">
    <citation type="journal article" date="2018" name="New Phytol.">
        <title>Phylogenomics of Endogonaceae and evolution of mycorrhizas within Mucoromycota.</title>
        <authorList>
            <person name="Chang Y."/>
            <person name="Desiro A."/>
            <person name="Na H."/>
            <person name="Sandor L."/>
            <person name="Lipzen A."/>
            <person name="Clum A."/>
            <person name="Barry K."/>
            <person name="Grigoriev I.V."/>
            <person name="Martin F.M."/>
            <person name="Stajich J.E."/>
            <person name="Smith M.E."/>
            <person name="Bonito G."/>
            <person name="Spatafora J.W."/>
        </authorList>
    </citation>
    <scope>NUCLEOTIDE SEQUENCE [LARGE SCALE GENOMIC DNA]</scope>
    <source>
        <strain evidence="1 2">AD002</strain>
    </source>
</reference>
<dbReference type="Proteomes" id="UP000274822">
    <property type="component" value="Unassembled WGS sequence"/>
</dbReference>
<dbReference type="EMBL" id="RBNJ01000904">
    <property type="protein sequence ID" value="RUS33818.1"/>
    <property type="molecule type" value="Genomic_DNA"/>
</dbReference>
<evidence type="ECO:0000313" key="1">
    <source>
        <dbReference type="EMBL" id="RUS33818.1"/>
    </source>
</evidence>
<dbReference type="PANTHER" id="PTHR13318">
    <property type="entry name" value="PARTNER OF PAIRED, ISOFORM B-RELATED"/>
    <property type="match status" value="1"/>
</dbReference>
<evidence type="ECO:0008006" key="3">
    <source>
        <dbReference type="Google" id="ProtNLM"/>
    </source>
</evidence>
<dbReference type="GO" id="GO:0031146">
    <property type="term" value="P:SCF-dependent proteasomal ubiquitin-dependent protein catabolic process"/>
    <property type="evidence" value="ECO:0007669"/>
    <property type="project" value="TreeGrafter"/>
</dbReference>
<accession>A0A433QVN5</accession>
<evidence type="ECO:0000313" key="2">
    <source>
        <dbReference type="Proteomes" id="UP000274822"/>
    </source>
</evidence>
<name>A0A433QVN5_9FUNG</name>
<organism evidence="1 2">
    <name type="scientific">Jimgerdemannia flammicorona</name>
    <dbReference type="NCBI Taxonomy" id="994334"/>
    <lineage>
        <taxon>Eukaryota</taxon>
        <taxon>Fungi</taxon>
        <taxon>Fungi incertae sedis</taxon>
        <taxon>Mucoromycota</taxon>
        <taxon>Mucoromycotina</taxon>
        <taxon>Endogonomycetes</taxon>
        <taxon>Endogonales</taxon>
        <taxon>Endogonaceae</taxon>
        <taxon>Jimgerdemannia</taxon>
    </lineage>
</organism>
<protein>
    <recommendedName>
        <fullName evidence="3">F-box domain-containing protein</fullName>
    </recommendedName>
</protein>
<comment type="caution">
    <text evidence="1">The sequence shown here is derived from an EMBL/GenBank/DDBJ whole genome shotgun (WGS) entry which is preliminary data.</text>
</comment>
<dbReference type="AlphaFoldDB" id="A0A433QVN5"/>